<keyword evidence="1" id="KW-0472">Membrane</keyword>
<evidence type="ECO:0000313" key="3">
    <source>
        <dbReference type="EMBL" id="MBD0726673.1"/>
    </source>
</evidence>
<dbReference type="PANTHER" id="PTHR23028">
    <property type="entry name" value="ACETYLTRANSFERASE"/>
    <property type="match status" value="1"/>
</dbReference>
<evidence type="ECO:0000256" key="1">
    <source>
        <dbReference type="SAM" id="Phobius"/>
    </source>
</evidence>
<keyword evidence="1" id="KW-0812">Transmembrane</keyword>
<organism evidence="3 4">
    <name type="scientific">Flavobacterium pokkalii</name>
    <dbReference type="NCBI Taxonomy" id="1940408"/>
    <lineage>
        <taxon>Bacteria</taxon>
        <taxon>Pseudomonadati</taxon>
        <taxon>Bacteroidota</taxon>
        <taxon>Flavobacteriia</taxon>
        <taxon>Flavobacteriales</taxon>
        <taxon>Flavobacteriaceae</taxon>
        <taxon>Flavobacterium</taxon>
    </lineage>
</organism>
<protein>
    <recommendedName>
        <fullName evidence="2">Acyltransferase 3 domain-containing protein</fullName>
    </recommendedName>
</protein>
<feature type="transmembrane region" description="Helical" evidence="1">
    <location>
        <begin position="223"/>
        <end position="241"/>
    </location>
</feature>
<accession>A0ABR7UVM5</accession>
<feature type="transmembrane region" description="Helical" evidence="1">
    <location>
        <begin position="12"/>
        <end position="31"/>
    </location>
</feature>
<dbReference type="InterPro" id="IPR002656">
    <property type="entry name" value="Acyl_transf_3_dom"/>
</dbReference>
<feature type="transmembrane region" description="Helical" evidence="1">
    <location>
        <begin position="261"/>
        <end position="279"/>
    </location>
</feature>
<gene>
    <name evidence="3" type="ORF">B6A10_15995</name>
</gene>
<dbReference type="RefSeq" id="WP_188221662.1">
    <property type="nucleotide sequence ID" value="NZ_NASZ01000036.1"/>
</dbReference>
<feature type="transmembrane region" description="Helical" evidence="1">
    <location>
        <begin position="330"/>
        <end position="351"/>
    </location>
</feature>
<feature type="transmembrane region" description="Helical" evidence="1">
    <location>
        <begin position="43"/>
        <end position="66"/>
    </location>
</feature>
<comment type="caution">
    <text evidence="3">The sequence shown here is derived from an EMBL/GenBank/DDBJ whole genome shotgun (WGS) entry which is preliminary data.</text>
</comment>
<dbReference type="EMBL" id="NASZ01000036">
    <property type="protein sequence ID" value="MBD0726673.1"/>
    <property type="molecule type" value="Genomic_DNA"/>
</dbReference>
<dbReference type="InterPro" id="IPR050879">
    <property type="entry name" value="Acyltransferase_3"/>
</dbReference>
<sequence>MKEQRIEYLDSLRGLASISVVISHFVLAYRLDLVFKAVNYSPLHFFYDGFAAVTFFFVLSGYVLALSMKNRDQIGLIPFYLKRIFRIMPAYIFVLFISLLLHLLFKVTHTIPDSSSWINLFWNQPLDFKNFVGQIVFMKPEDGFAELVFQNWSLLVEMQFSFLIPFLFLIYKKSNFYFFFIFNLVLFFCFNAPIYIFHFSLGVLLAMSQDYILINFKRIKDKYKIALIFFIIFLYTYRYTLPMYYYYVLREYSLILSNDNLIWMITGLGSFLVLLYCFTSKRLQKLLNLNFFKFIGRVSYAIYLTHVIVLIFFVPIFIQYLNNFGIKNTFIILTFSLIFLLLVTVVFSYFLTTFIEAPMAKLGNNFIKKLSLQKYTFVKLYFQK</sequence>
<evidence type="ECO:0000313" key="4">
    <source>
        <dbReference type="Proteomes" id="UP000661715"/>
    </source>
</evidence>
<dbReference type="PANTHER" id="PTHR23028:SF53">
    <property type="entry name" value="ACYL_TRANSF_3 DOMAIN-CONTAINING PROTEIN"/>
    <property type="match status" value="1"/>
</dbReference>
<dbReference type="Pfam" id="PF01757">
    <property type="entry name" value="Acyl_transf_3"/>
    <property type="match status" value="1"/>
</dbReference>
<feature type="transmembrane region" description="Helical" evidence="1">
    <location>
        <begin position="152"/>
        <end position="171"/>
    </location>
</feature>
<reference evidence="3 4" key="1">
    <citation type="journal article" date="2020" name="Microbiol. Res.">
        <title>Flavobacterium pokkalii sp. nov., a novel plant growth promoting native rhizobacteria isolated from pokkali rice grown in coastal saline affected agricultural regions of southern India, Kerala.</title>
        <authorList>
            <person name="Menon R.R."/>
            <person name="Kumari S."/>
            <person name="Viver T."/>
            <person name="Rameshkumar N."/>
        </authorList>
    </citation>
    <scope>NUCLEOTIDE SEQUENCE [LARGE SCALE GENOMIC DNA]</scope>
    <source>
        <strain evidence="3 4">L1I52</strain>
    </source>
</reference>
<keyword evidence="4" id="KW-1185">Reference proteome</keyword>
<evidence type="ECO:0000259" key="2">
    <source>
        <dbReference type="Pfam" id="PF01757"/>
    </source>
</evidence>
<keyword evidence="1" id="KW-1133">Transmembrane helix</keyword>
<feature type="transmembrane region" description="Helical" evidence="1">
    <location>
        <begin position="176"/>
        <end position="193"/>
    </location>
</feature>
<name>A0ABR7UVM5_9FLAO</name>
<dbReference type="Proteomes" id="UP000661715">
    <property type="component" value="Unassembled WGS sequence"/>
</dbReference>
<proteinExistence type="predicted"/>
<feature type="transmembrane region" description="Helical" evidence="1">
    <location>
        <begin position="87"/>
        <end position="105"/>
    </location>
</feature>
<feature type="transmembrane region" description="Helical" evidence="1">
    <location>
        <begin position="300"/>
        <end position="318"/>
    </location>
</feature>
<feature type="domain" description="Acyltransferase 3" evidence="2">
    <location>
        <begin position="7"/>
        <end position="348"/>
    </location>
</feature>